<keyword evidence="4 5" id="KW-0732">Signal</keyword>
<organism evidence="7 8">
    <name type="scientific">Psychroflexus planctonicus</name>
    <dbReference type="NCBI Taxonomy" id="1526575"/>
    <lineage>
        <taxon>Bacteria</taxon>
        <taxon>Pseudomonadati</taxon>
        <taxon>Bacteroidota</taxon>
        <taxon>Flavobacteriia</taxon>
        <taxon>Flavobacteriales</taxon>
        <taxon>Flavobacteriaceae</taxon>
        <taxon>Psychroflexus</taxon>
    </lineage>
</organism>
<dbReference type="PANTHER" id="PTHR30290:SF10">
    <property type="entry name" value="PERIPLASMIC OLIGOPEPTIDE-BINDING PROTEIN-RELATED"/>
    <property type="match status" value="1"/>
</dbReference>
<sequence length="539" mass="61883">MKTLRKVINFSLLICFVFSIWSCTNSTTEIPSHTVFRYNEHANITSLDPAFAKDQRNIWACHQLYNKLVYLDENLNVKPDAAKSWEISEDGLQYTFKLKPDIYFHQHSIFGADSTRSILAKDVVYSLNRLTDPDVASPGSWVMQNVKEVKVIDSLSLQIDLKRPFPAFLSLLSMQYTSIVPVEMQKLDFRTSPIGSGPFYMKRWIENEKLVFRKNPLYFETDEKGNQLPYLEAVAITFLPDKQSEFMQFAQGNLDFLSGLDASYKDELLSPDGKLNSTYEARLYMQKSPYLNTEYLGIYQEGNNQALQSKKFRQALNYGINRKDMIAYLRNNIGVPGVNGFIPKGMPGFSDEAKYTHQPKLAKQLIEEFKAETGIQNPSITLATNASYLDLVEFIQKELQQLGIDVQIDVMPPSTLLQQRSAGQLPIFRSSWIADYPDAENYLSLFYSPNFSPKGPNYTHFSNARFDSLYTEALKISDVNERINIYQQMDSILMEEAPFMVLYYDEVVRFTQNNVKGLGINPLNLLELKKVQKTQQNEL</sequence>
<dbReference type="EMBL" id="BMGM01000004">
    <property type="protein sequence ID" value="GGE31986.1"/>
    <property type="molecule type" value="Genomic_DNA"/>
</dbReference>
<proteinExistence type="inferred from homology"/>
<evidence type="ECO:0000256" key="3">
    <source>
        <dbReference type="ARBA" id="ARBA00022448"/>
    </source>
</evidence>
<feature type="domain" description="Solute-binding protein family 5" evidence="6">
    <location>
        <begin position="77"/>
        <end position="450"/>
    </location>
</feature>
<keyword evidence="3" id="KW-0813">Transport</keyword>
<evidence type="ECO:0000313" key="8">
    <source>
        <dbReference type="Proteomes" id="UP000599179"/>
    </source>
</evidence>
<dbReference type="Gene3D" id="3.90.76.10">
    <property type="entry name" value="Dipeptide-binding Protein, Domain 1"/>
    <property type="match status" value="1"/>
</dbReference>
<feature type="chain" id="PRO_5046968103" evidence="5">
    <location>
        <begin position="23"/>
        <end position="539"/>
    </location>
</feature>
<dbReference type="Proteomes" id="UP000599179">
    <property type="component" value="Unassembled WGS sequence"/>
</dbReference>
<dbReference type="Gene3D" id="3.40.190.10">
    <property type="entry name" value="Periplasmic binding protein-like II"/>
    <property type="match status" value="1"/>
</dbReference>
<accession>A0ABQ1SG16</accession>
<gene>
    <name evidence="7" type="ORF">GCM10010832_10380</name>
</gene>
<name>A0ABQ1SG16_9FLAO</name>
<dbReference type="SUPFAM" id="SSF53850">
    <property type="entry name" value="Periplasmic binding protein-like II"/>
    <property type="match status" value="1"/>
</dbReference>
<comment type="subcellular location">
    <subcellularLocation>
        <location evidence="1">Cell envelope</location>
    </subcellularLocation>
</comment>
<dbReference type="PIRSF" id="PIRSF002741">
    <property type="entry name" value="MppA"/>
    <property type="match status" value="1"/>
</dbReference>
<dbReference type="Pfam" id="PF00496">
    <property type="entry name" value="SBP_bac_5"/>
    <property type="match status" value="1"/>
</dbReference>
<reference evidence="8" key="1">
    <citation type="journal article" date="2019" name="Int. J. Syst. Evol. Microbiol.">
        <title>The Global Catalogue of Microorganisms (GCM) 10K type strain sequencing project: providing services to taxonomists for standard genome sequencing and annotation.</title>
        <authorList>
            <consortium name="The Broad Institute Genomics Platform"/>
            <consortium name="The Broad Institute Genome Sequencing Center for Infectious Disease"/>
            <person name="Wu L."/>
            <person name="Ma J."/>
        </authorList>
    </citation>
    <scope>NUCLEOTIDE SEQUENCE [LARGE SCALE GENOMIC DNA]</scope>
    <source>
        <strain evidence="8">CGMCC 1.12931</strain>
    </source>
</reference>
<evidence type="ECO:0000256" key="4">
    <source>
        <dbReference type="ARBA" id="ARBA00022729"/>
    </source>
</evidence>
<keyword evidence="8" id="KW-1185">Reference proteome</keyword>
<dbReference type="InterPro" id="IPR000914">
    <property type="entry name" value="SBP_5_dom"/>
</dbReference>
<dbReference type="PANTHER" id="PTHR30290">
    <property type="entry name" value="PERIPLASMIC BINDING COMPONENT OF ABC TRANSPORTER"/>
    <property type="match status" value="1"/>
</dbReference>
<dbReference type="InterPro" id="IPR030678">
    <property type="entry name" value="Peptide/Ni-bd"/>
</dbReference>
<evidence type="ECO:0000256" key="1">
    <source>
        <dbReference type="ARBA" id="ARBA00004196"/>
    </source>
</evidence>
<evidence type="ECO:0000259" key="6">
    <source>
        <dbReference type="Pfam" id="PF00496"/>
    </source>
</evidence>
<comment type="similarity">
    <text evidence="2">Belongs to the bacterial solute-binding protein 5 family.</text>
</comment>
<dbReference type="Gene3D" id="3.10.105.10">
    <property type="entry name" value="Dipeptide-binding Protein, Domain 3"/>
    <property type="match status" value="1"/>
</dbReference>
<protein>
    <submittedName>
        <fullName evidence="7">Peptide ABC transporter substrate-binding protein</fullName>
    </submittedName>
</protein>
<evidence type="ECO:0000256" key="5">
    <source>
        <dbReference type="SAM" id="SignalP"/>
    </source>
</evidence>
<feature type="signal peptide" evidence="5">
    <location>
        <begin position="1"/>
        <end position="22"/>
    </location>
</feature>
<dbReference type="InterPro" id="IPR039424">
    <property type="entry name" value="SBP_5"/>
</dbReference>
<dbReference type="CDD" id="cd00995">
    <property type="entry name" value="PBP2_NikA_DppA_OppA_like"/>
    <property type="match status" value="1"/>
</dbReference>
<comment type="caution">
    <text evidence="7">The sequence shown here is derived from an EMBL/GenBank/DDBJ whole genome shotgun (WGS) entry which is preliminary data.</text>
</comment>
<evidence type="ECO:0000256" key="2">
    <source>
        <dbReference type="ARBA" id="ARBA00005695"/>
    </source>
</evidence>
<evidence type="ECO:0000313" key="7">
    <source>
        <dbReference type="EMBL" id="GGE31986.1"/>
    </source>
</evidence>